<keyword evidence="2" id="KW-1185">Reference proteome</keyword>
<feature type="non-terminal residue" evidence="1">
    <location>
        <position position="1"/>
    </location>
</feature>
<protein>
    <submittedName>
        <fullName evidence="1">Uncharacterized protein</fullName>
    </submittedName>
</protein>
<gene>
    <name evidence="1" type="ORF">EJ02DRAFT_293822</name>
</gene>
<dbReference type="Proteomes" id="UP000800038">
    <property type="component" value="Unassembled WGS sequence"/>
</dbReference>
<feature type="non-terminal residue" evidence="1">
    <location>
        <position position="279"/>
    </location>
</feature>
<dbReference type="AlphaFoldDB" id="A0A6A5SKL0"/>
<organism evidence="1 2">
    <name type="scientific">Clathrospora elynae</name>
    <dbReference type="NCBI Taxonomy" id="706981"/>
    <lineage>
        <taxon>Eukaryota</taxon>
        <taxon>Fungi</taxon>
        <taxon>Dikarya</taxon>
        <taxon>Ascomycota</taxon>
        <taxon>Pezizomycotina</taxon>
        <taxon>Dothideomycetes</taxon>
        <taxon>Pleosporomycetidae</taxon>
        <taxon>Pleosporales</taxon>
        <taxon>Diademaceae</taxon>
        <taxon>Clathrospora</taxon>
    </lineage>
</organism>
<sequence>LSRFQKRTALTIGDHRMAPVYRDVVCQLVFTYPLIHMVDGLTLMHDADVSLPREPALSSRQKHASVRHWDIATKLFNHILANPIPPSYRDAIWATGVHLSAASFWYVESANINDAWPLKPDEPEDLSWMKFGEGKRHLWRVADPTRTYSAFHIIMKQRPCLDPPDWMVNNSTSRILERVKQEFNITSESMSKSNAYHLPVLILSCIQNMCLTHANCLNFPYMIAFVTPKFLILLEVKDAHAVFSLGWWFKMILDGYLWWIARRAKLEGRAARVWFQREN</sequence>
<proteinExistence type="predicted"/>
<reference evidence="1" key="1">
    <citation type="journal article" date="2020" name="Stud. Mycol.">
        <title>101 Dothideomycetes genomes: a test case for predicting lifestyles and emergence of pathogens.</title>
        <authorList>
            <person name="Haridas S."/>
            <person name="Albert R."/>
            <person name="Binder M."/>
            <person name="Bloem J."/>
            <person name="Labutti K."/>
            <person name="Salamov A."/>
            <person name="Andreopoulos B."/>
            <person name="Baker S."/>
            <person name="Barry K."/>
            <person name="Bills G."/>
            <person name="Bluhm B."/>
            <person name="Cannon C."/>
            <person name="Castanera R."/>
            <person name="Culley D."/>
            <person name="Daum C."/>
            <person name="Ezra D."/>
            <person name="Gonzalez J."/>
            <person name="Henrissat B."/>
            <person name="Kuo A."/>
            <person name="Liang C."/>
            <person name="Lipzen A."/>
            <person name="Lutzoni F."/>
            <person name="Magnuson J."/>
            <person name="Mondo S."/>
            <person name="Nolan M."/>
            <person name="Ohm R."/>
            <person name="Pangilinan J."/>
            <person name="Park H.-J."/>
            <person name="Ramirez L."/>
            <person name="Alfaro M."/>
            <person name="Sun H."/>
            <person name="Tritt A."/>
            <person name="Yoshinaga Y."/>
            <person name="Zwiers L.-H."/>
            <person name="Turgeon B."/>
            <person name="Goodwin S."/>
            <person name="Spatafora J."/>
            <person name="Crous P."/>
            <person name="Grigoriev I."/>
        </authorList>
    </citation>
    <scope>NUCLEOTIDE SEQUENCE</scope>
    <source>
        <strain evidence="1">CBS 161.51</strain>
    </source>
</reference>
<dbReference type="EMBL" id="ML976058">
    <property type="protein sequence ID" value="KAF1940703.1"/>
    <property type="molecule type" value="Genomic_DNA"/>
</dbReference>
<dbReference type="OrthoDB" id="416217at2759"/>
<evidence type="ECO:0000313" key="1">
    <source>
        <dbReference type="EMBL" id="KAF1940703.1"/>
    </source>
</evidence>
<name>A0A6A5SKL0_9PLEO</name>
<accession>A0A6A5SKL0</accession>
<evidence type="ECO:0000313" key="2">
    <source>
        <dbReference type="Proteomes" id="UP000800038"/>
    </source>
</evidence>